<reference evidence="2 3" key="1">
    <citation type="submission" date="2016-01" db="EMBL/GenBank/DDBJ databases">
        <title>The new phylogeny of the genus Mycobacterium.</title>
        <authorList>
            <person name="Tarcisio F."/>
            <person name="Conor M."/>
            <person name="Antonella G."/>
            <person name="Elisabetta G."/>
            <person name="Giulia F.S."/>
            <person name="Sara T."/>
            <person name="Anna F."/>
            <person name="Clotilde B."/>
            <person name="Roberto B."/>
            <person name="Veronica D.S."/>
            <person name="Fabio R."/>
            <person name="Monica P."/>
            <person name="Olivier J."/>
            <person name="Enrico T."/>
            <person name="Nicola S."/>
        </authorList>
    </citation>
    <scope>NUCLEOTIDE SEQUENCE [LARGE SCALE GENOMIC DNA]</scope>
    <source>
        <strain evidence="2 3">DSM 44164</strain>
    </source>
</reference>
<dbReference type="RefSeq" id="WP_064999501.1">
    <property type="nucleotide sequence ID" value="NZ_LQPI01000060.1"/>
</dbReference>
<keyword evidence="3" id="KW-1185">Reference proteome</keyword>
<proteinExistence type="predicted"/>
<protein>
    <recommendedName>
        <fullName evidence="4">DUF4307 domain-containing protein</fullName>
    </recommendedName>
</protein>
<sequence length="140" mass="14773">MTTPKPARYGNTQGSALPRRLLAIALAALAIATVAALAVVGYQRFATAEVKGELYGFEVLDDQTVSVKFSVTRSDPSRPAACIVRVRSLDGSETGRREVLIPPSESATVQVTTTVKSSQPPVMGDVYGCGNDIPSYLKSA</sequence>
<dbReference type="InterPro" id="IPR025443">
    <property type="entry name" value="DUF4307"/>
</dbReference>
<comment type="caution">
    <text evidence="2">The sequence shown here is derived from an EMBL/GenBank/DDBJ whole genome shotgun (WGS) entry which is preliminary data.</text>
</comment>
<name>A0A1X1Z469_MYCNO</name>
<dbReference type="Pfam" id="PF14155">
    <property type="entry name" value="DUF4307"/>
    <property type="match status" value="1"/>
</dbReference>
<evidence type="ECO:0000313" key="2">
    <source>
        <dbReference type="EMBL" id="ORW18085.1"/>
    </source>
</evidence>
<organism evidence="2 3">
    <name type="scientific">Mycolicibacter nonchromogenicus</name>
    <name type="common">Mycobacterium nonchromogenicum</name>
    <dbReference type="NCBI Taxonomy" id="1782"/>
    <lineage>
        <taxon>Bacteria</taxon>
        <taxon>Bacillati</taxon>
        <taxon>Actinomycetota</taxon>
        <taxon>Actinomycetes</taxon>
        <taxon>Mycobacteriales</taxon>
        <taxon>Mycobacteriaceae</taxon>
        <taxon>Mycolicibacter</taxon>
    </lineage>
</organism>
<keyword evidence="1" id="KW-0472">Membrane</keyword>
<evidence type="ECO:0008006" key="4">
    <source>
        <dbReference type="Google" id="ProtNLM"/>
    </source>
</evidence>
<accession>A0A1X1Z469</accession>
<keyword evidence="1" id="KW-1133">Transmembrane helix</keyword>
<dbReference type="EMBL" id="LQPI01000060">
    <property type="protein sequence ID" value="ORW18085.1"/>
    <property type="molecule type" value="Genomic_DNA"/>
</dbReference>
<dbReference type="STRING" id="1782.AWC18_16760"/>
<evidence type="ECO:0000313" key="3">
    <source>
        <dbReference type="Proteomes" id="UP000193108"/>
    </source>
</evidence>
<evidence type="ECO:0000256" key="1">
    <source>
        <dbReference type="SAM" id="Phobius"/>
    </source>
</evidence>
<gene>
    <name evidence="2" type="ORF">AWC18_16760</name>
</gene>
<feature type="transmembrane region" description="Helical" evidence="1">
    <location>
        <begin position="21"/>
        <end position="42"/>
    </location>
</feature>
<dbReference type="Proteomes" id="UP000193108">
    <property type="component" value="Unassembled WGS sequence"/>
</dbReference>
<dbReference type="AlphaFoldDB" id="A0A1X1Z469"/>
<keyword evidence="1" id="KW-0812">Transmembrane</keyword>